<dbReference type="EMBL" id="CP032698">
    <property type="protein sequence ID" value="AYG78091.1"/>
    <property type="molecule type" value="Genomic_DNA"/>
</dbReference>
<dbReference type="KEGG" id="shun:DWB77_00198"/>
<organism evidence="1 2">
    <name type="scientific">Streptomyces hundungensis</name>
    <dbReference type="NCBI Taxonomy" id="1077946"/>
    <lineage>
        <taxon>Bacteria</taxon>
        <taxon>Bacillati</taxon>
        <taxon>Actinomycetota</taxon>
        <taxon>Actinomycetes</taxon>
        <taxon>Kitasatosporales</taxon>
        <taxon>Streptomycetaceae</taxon>
        <taxon>Streptomyces</taxon>
    </lineage>
</organism>
<dbReference type="OrthoDB" id="5521008at2"/>
<evidence type="ECO:0000313" key="1">
    <source>
        <dbReference type="EMBL" id="AYG78091.1"/>
    </source>
</evidence>
<evidence type="ECO:0000313" key="2">
    <source>
        <dbReference type="Proteomes" id="UP000271554"/>
    </source>
</evidence>
<protein>
    <submittedName>
        <fullName evidence="1">Uncharacterized protein</fullName>
    </submittedName>
</protein>
<keyword evidence="2" id="KW-1185">Reference proteome</keyword>
<dbReference type="AlphaFoldDB" id="A0A387H6C7"/>
<gene>
    <name evidence="1" type="ORF">DWB77_00198</name>
</gene>
<proteinExistence type="predicted"/>
<name>A0A387H6C7_9ACTN</name>
<accession>A0A387H6C7</accession>
<dbReference type="Proteomes" id="UP000271554">
    <property type="component" value="Chromosome"/>
</dbReference>
<sequence>MVEIPVDKLQSVFDLLTEKMRAGEQTLEINKEAFWSVPSDQAYEIYNEPRELTIGMISESWNHLEDMLSDPDRVVGYGFVWLAEVLRGIGDEATSRGMGSPEH</sequence>
<reference evidence="1 2" key="1">
    <citation type="submission" date="2018-10" db="EMBL/GenBank/DDBJ databases">
        <title>Relationship between Morphology and Antimicrobial Activity in Streptomyces.</title>
        <authorList>
            <person name="Kang H.J."/>
            <person name="Kim S.B."/>
        </authorList>
    </citation>
    <scope>NUCLEOTIDE SEQUENCE [LARGE SCALE GENOMIC DNA]</scope>
    <source>
        <strain evidence="1 2">BH38</strain>
    </source>
</reference>